<dbReference type="SUPFAM" id="SSF52091">
    <property type="entry name" value="SpoIIaa-like"/>
    <property type="match status" value="1"/>
</dbReference>
<evidence type="ECO:0000259" key="3">
    <source>
        <dbReference type="PROSITE" id="PS50801"/>
    </source>
</evidence>
<comment type="caution">
    <text evidence="4">The sequence shown here is derived from an EMBL/GenBank/DDBJ whole genome shotgun (WGS) entry which is preliminary data.</text>
</comment>
<dbReference type="Pfam" id="PF01740">
    <property type="entry name" value="STAS"/>
    <property type="match status" value="1"/>
</dbReference>
<dbReference type="RefSeq" id="WP_039234562.1">
    <property type="nucleotide sequence ID" value="NZ_JWIR02000087.1"/>
</dbReference>
<feature type="domain" description="STAS" evidence="3">
    <location>
        <begin position="218"/>
        <end position="303"/>
    </location>
</feature>
<gene>
    <name evidence="4" type="ORF">QY95_04001</name>
</gene>
<accession>A0A0F5HLJ6</accession>
<dbReference type="InterPro" id="IPR036513">
    <property type="entry name" value="STAS_dom_sf"/>
</dbReference>
<evidence type="ECO:0000256" key="1">
    <source>
        <dbReference type="ARBA" id="ARBA00022553"/>
    </source>
</evidence>
<organism evidence="4 5">
    <name type="scientific">Bacillus thermotolerans</name>
    <name type="common">Quasibacillus thermotolerans</name>
    <dbReference type="NCBI Taxonomy" id="1221996"/>
    <lineage>
        <taxon>Bacteria</taxon>
        <taxon>Bacillati</taxon>
        <taxon>Bacillota</taxon>
        <taxon>Bacilli</taxon>
        <taxon>Bacillales</taxon>
        <taxon>Bacillaceae</taxon>
        <taxon>Bacillus</taxon>
    </lineage>
</organism>
<keyword evidence="5" id="KW-1185">Reference proteome</keyword>
<dbReference type="EMBL" id="JWIR02000087">
    <property type="protein sequence ID" value="KKB34259.1"/>
    <property type="molecule type" value="Genomic_DNA"/>
</dbReference>
<dbReference type="InterPro" id="IPR002645">
    <property type="entry name" value="STAS_dom"/>
</dbReference>
<dbReference type="PANTHER" id="PTHR33745:SF3">
    <property type="entry name" value="RSBT CO-ANTAGONIST PROTEIN RSBRC"/>
    <property type="match status" value="1"/>
</dbReference>
<dbReference type="CDD" id="cd07041">
    <property type="entry name" value="STAS_RsbR_RsbS_like"/>
    <property type="match status" value="1"/>
</dbReference>
<keyword evidence="2" id="KW-0175">Coiled coil</keyword>
<dbReference type="OrthoDB" id="2717092at2"/>
<dbReference type="STRING" id="1221996.QY95_04001"/>
<evidence type="ECO:0000313" key="4">
    <source>
        <dbReference type="EMBL" id="KKB34259.1"/>
    </source>
</evidence>
<dbReference type="PROSITE" id="PS50801">
    <property type="entry name" value="STAS"/>
    <property type="match status" value="1"/>
</dbReference>
<feature type="coiled-coil region" evidence="2">
    <location>
        <begin position="177"/>
        <end position="216"/>
    </location>
</feature>
<dbReference type="AlphaFoldDB" id="A0A0F5HL20"/>
<dbReference type="InterPro" id="IPR051932">
    <property type="entry name" value="Bact_StressResp_Reg"/>
</dbReference>
<accession>A0A0F5HL20</accession>
<keyword evidence="1" id="KW-0597">Phosphoprotein</keyword>
<protein>
    <submittedName>
        <fullName evidence="4">RsbR, positive regulator of sigma-B</fullName>
    </submittedName>
</protein>
<reference evidence="4" key="1">
    <citation type="submission" date="2015-02" db="EMBL/GenBank/DDBJ databases">
        <title>Genome Assembly of Bacillaceae bacterium MTCC 8252.</title>
        <authorList>
            <person name="Verma A."/>
            <person name="Khatri I."/>
            <person name="Mual P."/>
            <person name="Subramanian S."/>
            <person name="Krishnamurthi S."/>
        </authorList>
    </citation>
    <scope>NUCLEOTIDE SEQUENCE [LARGE SCALE GENOMIC DNA]</scope>
    <source>
        <strain evidence="4">MTCC 8252</strain>
    </source>
</reference>
<evidence type="ECO:0000256" key="2">
    <source>
        <dbReference type="SAM" id="Coils"/>
    </source>
</evidence>
<dbReference type="Gene3D" id="3.30.750.24">
    <property type="entry name" value="STAS domain"/>
    <property type="match status" value="1"/>
</dbReference>
<dbReference type="Proteomes" id="UP000031563">
    <property type="component" value="Unassembled WGS sequence"/>
</dbReference>
<evidence type="ECO:0000313" key="5">
    <source>
        <dbReference type="Proteomes" id="UP000031563"/>
    </source>
</evidence>
<dbReference type="PANTHER" id="PTHR33745">
    <property type="entry name" value="RSBT ANTAGONIST PROTEIN RSBS-RELATED"/>
    <property type="match status" value="1"/>
</dbReference>
<sequence>MEAKKTIKAGGVELKWDLEAGKVLFDGGDVVFFWVSAMKTFFDTIREISGTEATNLVLEATGFRQGIVVGEGYKKIAGVDQTNVIQWLSNTYSPAGWGKAEIKKINAEKGAFTLHIQDDWEFKMNSLDNKKSEGIFVPAHYAGVFTGLFGQTYWYNILQHQNEANAYSIVEYFPSDVASIEKNISELTKRQEREQIKELELLVDEKTKALLELVRELSSPLIPVLEGITVVPLIGTYDEQRAKDLFENTLNKLPEHRTKYLLLDLTGLQNNITSLTADLIEKLGSAAKLLGTEVILVGISAELAIKITNSLTNLSKFECLQSLQHGIYYALGKSGKRIV</sequence>
<name>A0A0F5HL20_BACTR</name>
<proteinExistence type="predicted"/>